<proteinExistence type="predicted"/>
<dbReference type="AlphaFoldDB" id="A0A164UE72"/>
<dbReference type="EMBL" id="CP093349">
    <property type="protein sequence ID" value="WOH10235.1"/>
    <property type="molecule type" value="Genomic_DNA"/>
</dbReference>
<accession>A0A164UE72</accession>
<name>A0A164UE72_DAUCS</name>
<evidence type="ECO:0000313" key="1">
    <source>
        <dbReference type="EMBL" id="KZM88774.1"/>
    </source>
</evidence>
<sequence>MMGNRHFKQLQLDKQVCLKEKAYEQYTLIRIPKANTGYILALLEVLEHRLSTPSNPLSMDILGNSDAAKQRGRGPGVNNFINTQRATPDINKAPVVGKFY</sequence>
<dbReference type="Gramene" id="KZM88774">
    <property type="protein sequence ID" value="KZM88774"/>
    <property type="gene ID" value="DCAR_025849"/>
</dbReference>
<dbReference type="EMBL" id="LNRQ01000007">
    <property type="protein sequence ID" value="KZM88774.1"/>
    <property type="molecule type" value="Genomic_DNA"/>
</dbReference>
<dbReference type="Proteomes" id="UP000077755">
    <property type="component" value="Chromosome 7"/>
</dbReference>
<evidence type="ECO:0000313" key="2">
    <source>
        <dbReference type="EMBL" id="WOH10235.1"/>
    </source>
</evidence>
<evidence type="ECO:0000313" key="3">
    <source>
        <dbReference type="Proteomes" id="UP000077755"/>
    </source>
</evidence>
<keyword evidence="3" id="KW-1185">Reference proteome</keyword>
<organism evidence="1">
    <name type="scientific">Daucus carota subsp. sativus</name>
    <name type="common">Carrot</name>
    <dbReference type="NCBI Taxonomy" id="79200"/>
    <lineage>
        <taxon>Eukaryota</taxon>
        <taxon>Viridiplantae</taxon>
        <taxon>Streptophyta</taxon>
        <taxon>Embryophyta</taxon>
        <taxon>Tracheophyta</taxon>
        <taxon>Spermatophyta</taxon>
        <taxon>Magnoliopsida</taxon>
        <taxon>eudicotyledons</taxon>
        <taxon>Gunneridae</taxon>
        <taxon>Pentapetalae</taxon>
        <taxon>asterids</taxon>
        <taxon>campanulids</taxon>
        <taxon>Apiales</taxon>
        <taxon>Apiaceae</taxon>
        <taxon>Apioideae</taxon>
        <taxon>Scandiceae</taxon>
        <taxon>Daucinae</taxon>
        <taxon>Daucus</taxon>
        <taxon>Daucus sect. Daucus</taxon>
    </lineage>
</organism>
<protein>
    <submittedName>
        <fullName evidence="1">Uncharacterized protein</fullName>
    </submittedName>
</protein>
<reference evidence="2" key="2">
    <citation type="submission" date="2022-03" db="EMBL/GenBank/DDBJ databases">
        <title>Draft title - Genomic analysis of global carrot germplasm unveils the trajectory of domestication and the origin of high carotenoid orange carrot.</title>
        <authorList>
            <person name="Iorizzo M."/>
            <person name="Ellison S."/>
            <person name="Senalik D."/>
            <person name="Macko-Podgorni A."/>
            <person name="Grzebelus D."/>
            <person name="Bostan H."/>
            <person name="Rolling W."/>
            <person name="Curaba J."/>
            <person name="Simon P."/>
        </authorList>
    </citation>
    <scope>NUCLEOTIDE SEQUENCE</scope>
    <source>
        <tissue evidence="2">Leaf</tissue>
    </source>
</reference>
<gene>
    <name evidence="1" type="ORF">DCAR_025849</name>
    <name evidence="2" type="ORF">DCAR_0729701</name>
</gene>
<reference evidence="1" key="1">
    <citation type="journal article" date="2016" name="Nat. Genet.">
        <title>A high-quality carrot genome assembly provides new insights into carotenoid accumulation and asterid genome evolution.</title>
        <authorList>
            <person name="Iorizzo M."/>
            <person name="Ellison S."/>
            <person name="Senalik D."/>
            <person name="Zeng P."/>
            <person name="Satapoomin P."/>
            <person name="Huang J."/>
            <person name="Bowman M."/>
            <person name="Iovene M."/>
            <person name="Sanseverino W."/>
            <person name="Cavagnaro P."/>
            <person name="Yildiz M."/>
            <person name="Macko-Podgorni A."/>
            <person name="Moranska E."/>
            <person name="Grzebelus E."/>
            <person name="Grzebelus D."/>
            <person name="Ashrafi H."/>
            <person name="Zheng Z."/>
            <person name="Cheng S."/>
            <person name="Spooner D."/>
            <person name="Van Deynze A."/>
            <person name="Simon P."/>
        </authorList>
    </citation>
    <scope>NUCLEOTIDE SEQUENCE [LARGE SCALE GENOMIC DNA]</scope>
    <source>
        <tissue evidence="1">Leaf</tissue>
    </source>
</reference>